<name>A0A2Z7A2K5_9LAMI</name>
<feature type="domain" description="DUF7138" evidence="1">
    <location>
        <begin position="9"/>
        <end position="95"/>
    </location>
</feature>
<proteinExistence type="predicted"/>
<reference evidence="2 3" key="1">
    <citation type="journal article" date="2015" name="Proc. Natl. Acad. Sci. U.S.A.">
        <title>The resurrection genome of Boea hygrometrica: A blueprint for survival of dehydration.</title>
        <authorList>
            <person name="Xiao L."/>
            <person name="Yang G."/>
            <person name="Zhang L."/>
            <person name="Yang X."/>
            <person name="Zhao S."/>
            <person name="Ji Z."/>
            <person name="Zhou Q."/>
            <person name="Hu M."/>
            <person name="Wang Y."/>
            <person name="Chen M."/>
            <person name="Xu Y."/>
            <person name="Jin H."/>
            <person name="Xiao X."/>
            <person name="Hu G."/>
            <person name="Bao F."/>
            <person name="Hu Y."/>
            <person name="Wan P."/>
            <person name="Li L."/>
            <person name="Deng X."/>
            <person name="Kuang T."/>
            <person name="Xiang C."/>
            <person name="Zhu J.K."/>
            <person name="Oliver M.J."/>
            <person name="He Y."/>
        </authorList>
    </citation>
    <scope>NUCLEOTIDE SEQUENCE [LARGE SCALE GENOMIC DNA]</scope>
    <source>
        <strain evidence="3">cv. XS01</strain>
    </source>
</reference>
<dbReference type="PANTHER" id="PTHR36351:SF1">
    <property type="entry name" value="EMBRYO SAC DEVELOPMENT ARREST 12"/>
    <property type="match status" value="1"/>
</dbReference>
<evidence type="ECO:0000313" key="2">
    <source>
        <dbReference type="EMBL" id="KZV15639.1"/>
    </source>
</evidence>
<dbReference type="AlphaFoldDB" id="A0A2Z7A2K5"/>
<accession>A0A2Z7A2K5</accession>
<dbReference type="OrthoDB" id="778072at2759"/>
<evidence type="ECO:0000313" key="3">
    <source>
        <dbReference type="Proteomes" id="UP000250235"/>
    </source>
</evidence>
<organism evidence="2 3">
    <name type="scientific">Dorcoceras hygrometricum</name>
    <dbReference type="NCBI Taxonomy" id="472368"/>
    <lineage>
        <taxon>Eukaryota</taxon>
        <taxon>Viridiplantae</taxon>
        <taxon>Streptophyta</taxon>
        <taxon>Embryophyta</taxon>
        <taxon>Tracheophyta</taxon>
        <taxon>Spermatophyta</taxon>
        <taxon>Magnoliopsida</taxon>
        <taxon>eudicotyledons</taxon>
        <taxon>Gunneridae</taxon>
        <taxon>Pentapetalae</taxon>
        <taxon>asterids</taxon>
        <taxon>lamiids</taxon>
        <taxon>Lamiales</taxon>
        <taxon>Gesneriaceae</taxon>
        <taxon>Didymocarpoideae</taxon>
        <taxon>Trichosporeae</taxon>
        <taxon>Loxocarpinae</taxon>
        <taxon>Dorcoceras</taxon>
    </lineage>
</organism>
<sequence length="318" mass="36534">MVDGAGLTLFAVVFYDGEREMNIGNVQINPALEYKPFQLMLSQMIGISPNQISIYLVDRKKNQALPFTEDRRRIPITGKVNFGLICRQKNCYFLVVLKRSRKSRNRRERIGDIVEYSDCITENQFSPPPEHLVPDKLILLRRDQPVQFYDQITQPELSVLNSRLQNLRLQRERYLLAMARGDPNPPNIGSGPDPIRISNPKYFGVPSSMAKSDGAKTLCSECVEEKNAGTPSFHACVRDAVVTRFASRFGPANRPVKPLPWKLYELFPSNRKNSFSKNRQRGLRTRLFRELAGIRCGRAHSNKIQTMYNCFFFLHYSV</sequence>
<dbReference type="Pfam" id="PF23596">
    <property type="entry name" value="DUF7138"/>
    <property type="match status" value="1"/>
</dbReference>
<dbReference type="EMBL" id="KV019676">
    <property type="protein sequence ID" value="KZV15639.1"/>
    <property type="molecule type" value="Genomic_DNA"/>
</dbReference>
<protein>
    <recommendedName>
        <fullName evidence="1">DUF7138 domain-containing protein</fullName>
    </recommendedName>
</protein>
<keyword evidence="3" id="KW-1185">Reference proteome</keyword>
<dbReference type="Proteomes" id="UP000250235">
    <property type="component" value="Unassembled WGS sequence"/>
</dbReference>
<gene>
    <name evidence="2" type="ORF">F511_38639</name>
</gene>
<dbReference type="InterPro" id="IPR055562">
    <property type="entry name" value="DUF7138"/>
</dbReference>
<dbReference type="PANTHER" id="PTHR36351">
    <property type="entry name" value="EMBRYO SAC DEVELOPMENT ARREST 12"/>
    <property type="match status" value="1"/>
</dbReference>
<evidence type="ECO:0000259" key="1">
    <source>
        <dbReference type="Pfam" id="PF23596"/>
    </source>
</evidence>